<dbReference type="GO" id="GO:0009244">
    <property type="term" value="P:lipopolysaccharide core region biosynthetic process"/>
    <property type="evidence" value="ECO:0007669"/>
    <property type="project" value="TreeGrafter"/>
</dbReference>
<dbReference type="Proteomes" id="UP000218824">
    <property type="component" value="Chromosome"/>
</dbReference>
<dbReference type="Gene3D" id="3.40.720.10">
    <property type="entry name" value="Alkaline Phosphatase, subunit A"/>
    <property type="match status" value="1"/>
</dbReference>
<protein>
    <submittedName>
        <fullName evidence="2">Sulfatase</fullName>
    </submittedName>
</protein>
<dbReference type="SUPFAM" id="SSF53649">
    <property type="entry name" value="Alkaline phosphatase-like"/>
    <property type="match status" value="1"/>
</dbReference>
<dbReference type="RefSeq" id="WP_096376242.1">
    <property type="nucleotide sequence ID" value="NZ_AP014940.1"/>
</dbReference>
<sequence length="568" mass="62758">MASSRPDASLRFAVAPGRPAPTRRRRFATLLLVTAAATVLLLLDDRLQQWLGGAGNDARLLPEWIAALAALNAGLWLGGSRWAANAVLGLFALIQLCQLSHIAAIGRPLTPLDVAMIPRELRDILGAGRAEFAAHWPTLLAGGIPYALLFALYNLGLGRLPLPRARWALLAVAALLASQPYKASRQSMVRFLPQAGHSSLSNALRAFSYGAVNLGGVRIDRGAPAYRPYRVEAAPAAAPPQAIWLVIFDSTRLDRWRLAGHRRDTTPNFSRWVRQDQARWHRGIACAVSTRASLTLLLNGVREPGNLRQLRSHDSNLFRLAKRAGYRTYWLSTQYRDDLLQQFDVASIDVARSREDAPAQVHAHGDEAIFDQLYAAAPARGERRLMVLLLRTAHLPFEDAYRRQPPRYVRWPDSIAAGAHDRDAARRNAYDNAIAYQDDLAARLYARFEQMGEQGLFVVTSDHGQMLGEDGVWGHNVLTPQVAQVPMLVRTRGPGQAPLAGNGKWLAHHQLFLALAARIGYRIDNPNEVPGRYFLQGSDVFGDNLYREARATGTQLQLGAPTALRQSR</sequence>
<organism evidence="2 3">
    <name type="scientific">Lysobacter enzymogenes</name>
    <dbReference type="NCBI Taxonomy" id="69"/>
    <lineage>
        <taxon>Bacteria</taxon>
        <taxon>Pseudomonadati</taxon>
        <taxon>Pseudomonadota</taxon>
        <taxon>Gammaproteobacteria</taxon>
        <taxon>Lysobacterales</taxon>
        <taxon>Lysobacteraceae</taxon>
        <taxon>Lysobacter</taxon>
    </lineage>
</organism>
<gene>
    <name evidence="2" type="ORF">LEN_0123</name>
</gene>
<evidence type="ECO:0000313" key="3">
    <source>
        <dbReference type="Proteomes" id="UP000218824"/>
    </source>
</evidence>
<dbReference type="EMBL" id="AP014940">
    <property type="protein sequence ID" value="BAV95610.1"/>
    <property type="molecule type" value="Genomic_DNA"/>
</dbReference>
<dbReference type="InterPro" id="IPR017850">
    <property type="entry name" value="Alkaline_phosphatase_core_sf"/>
</dbReference>
<proteinExistence type="predicted"/>
<dbReference type="KEGG" id="lem:LEN_0123"/>
<dbReference type="PANTHER" id="PTHR30443:SF0">
    <property type="entry name" value="PHOSPHOETHANOLAMINE TRANSFERASE EPTA"/>
    <property type="match status" value="1"/>
</dbReference>
<dbReference type="AlphaFoldDB" id="A0AAU9AA75"/>
<evidence type="ECO:0000259" key="1">
    <source>
        <dbReference type="Pfam" id="PF00884"/>
    </source>
</evidence>
<dbReference type="Pfam" id="PF00884">
    <property type="entry name" value="Sulfatase"/>
    <property type="match status" value="1"/>
</dbReference>
<feature type="domain" description="Sulfatase N-terminal" evidence="1">
    <location>
        <begin position="242"/>
        <end position="493"/>
    </location>
</feature>
<reference evidence="2 3" key="1">
    <citation type="journal article" date="2017" name="DNA Res.">
        <title>Complete genome sequence and expression profile of the commercial lytic enzyme producer Lysobacter enzymogenes M497-1.</title>
        <authorList>
            <person name="Takami H."/>
            <person name="Toyoda A."/>
            <person name="Uchiyama I."/>
            <person name="Itoh T."/>
            <person name="Takaki Y."/>
            <person name="Arai W."/>
            <person name="Nishi S."/>
            <person name="Kawai M."/>
            <person name="Shinya K."/>
            <person name="Ikeda H."/>
        </authorList>
    </citation>
    <scope>NUCLEOTIDE SEQUENCE [LARGE SCALE GENOMIC DNA]</scope>
    <source>
        <strain evidence="2 3">M497-1</strain>
    </source>
</reference>
<dbReference type="GO" id="GO:0016776">
    <property type="term" value="F:phosphotransferase activity, phosphate group as acceptor"/>
    <property type="evidence" value="ECO:0007669"/>
    <property type="project" value="TreeGrafter"/>
</dbReference>
<name>A0AAU9AA75_LYSEN</name>
<dbReference type="GO" id="GO:0005886">
    <property type="term" value="C:plasma membrane"/>
    <property type="evidence" value="ECO:0007669"/>
    <property type="project" value="UniProtKB-SubCell"/>
</dbReference>
<dbReference type="InterPro" id="IPR000917">
    <property type="entry name" value="Sulfatase_N"/>
</dbReference>
<dbReference type="GeneID" id="83062063"/>
<accession>A0AAU9AA75</accession>
<dbReference type="InterPro" id="IPR040423">
    <property type="entry name" value="PEA_transferase"/>
</dbReference>
<dbReference type="PANTHER" id="PTHR30443">
    <property type="entry name" value="INNER MEMBRANE PROTEIN"/>
    <property type="match status" value="1"/>
</dbReference>
<evidence type="ECO:0000313" key="2">
    <source>
        <dbReference type="EMBL" id="BAV95610.1"/>
    </source>
</evidence>